<dbReference type="EMBL" id="JXZB01000002">
    <property type="protein sequence ID" value="KIQ64888.1"/>
    <property type="molecule type" value="Genomic_DNA"/>
</dbReference>
<sequence>MADETVWLDLDEVEAAAKKIMDLLHELEGPANHLEAVVKQVEESVYGTDLVGKALKGGGSSVGGLSKHQQQVLQGIRELMKNATAVGQNLQAMASRHRANDELHSTEIGRITATGDMPAAPRLSGVVDAVPASLPSAPRVPDADPVPTPPPPAPVAPIGDTGAGDGYHGPDAPTLDYNHHKDIPDPIRGGGGPGTRQVI</sequence>
<dbReference type="RefSeq" id="WP_043910767.1">
    <property type="nucleotide sequence ID" value="NZ_JXZB01000002.1"/>
</dbReference>
<comment type="caution">
    <text evidence="2">The sequence shown here is derived from an EMBL/GenBank/DDBJ whole genome shotgun (WGS) entry which is preliminary data.</text>
</comment>
<proteinExistence type="predicted"/>
<feature type="compositionally biased region" description="Pro residues" evidence="1">
    <location>
        <begin position="144"/>
        <end position="155"/>
    </location>
</feature>
<evidence type="ECO:0000313" key="2">
    <source>
        <dbReference type="EMBL" id="KIQ64888.1"/>
    </source>
</evidence>
<dbReference type="OrthoDB" id="4275285at2"/>
<dbReference type="AlphaFoldDB" id="A0A0D0Q1P0"/>
<keyword evidence="3" id="KW-1185">Reference proteome</keyword>
<reference evidence="2 3" key="1">
    <citation type="submission" date="2015-02" db="EMBL/GenBank/DDBJ databases">
        <title>Draft genome sequence of Kitasatospora griseola MF730-N6, a bafilomycin, terpentecin and satosporin producer.</title>
        <authorList>
            <person name="Arens J.C."/>
            <person name="Haltli B."/>
            <person name="Kerr R.G."/>
        </authorList>
    </citation>
    <scope>NUCLEOTIDE SEQUENCE [LARGE SCALE GENOMIC DNA]</scope>
    <source>
        <strain evidence="2 3">MF730-N6</strain>
    </source>
</reference>
<evidence type="ECO:0000313" key="3">
    <source>
        <dbReference type="Proteomes" id="UP000032066"/>
    </source>
</evidence>
<name>A0A0D0Q1P0_KITGR</name>
<dbReference type="PATRIC" id="fig|2064.6.peg.2657"/>
<accession>A0A0D0Q1P0</accession>
<feature type="region of interest" description="Disordered" evidence="1">
    <location>
        <begin position="134"/>
        <end position="199"/>
    </location>
</feature>
<gene>
    <name evidence="2" type="ORF">TR51_12375</name>
</gene>
<organism evidence="2 3">
    <name type="scientific">Kitasatospora griseola</name>
    <name type="common">Streptomyces griseolosporeus</name>
    <dbReference type="NCBI Taxonomy" id="2064"/>
    <lineage>
        <taxon>Bacteria</taxon>
        <taxon>Bacillati</taxon>
        <taxon>Actinomycetota</taxon>
        <taxon>Actinomycetes</taxon>
        <taxon>Kitasatosporales</taxon>
        <taxon>Streptomycetaceae</taxon>
        <taxon>Kitasatospora</taxon>
    </lineage>
</organism>
<feature type="compositionally biased region" description="Gly residues" evidence="1">
    <location>
        <begin position="188"/>
        <end position="199"/>
    </location>
</feature>
<evidence type="ECO:0000256" key="1">
    <source>
        <dbReference type="SAM" id="MobiDB-lite"/>
    </source>
</evidence>
<dbReference type="Proteomes" id="UP000032066">
    <property type="component" value="Unassembled WGS sequence"/>
</dbReference>
<protein>
    <submittedName>
        <fullName evidence="2">Uncharacterized protein</fullName>
    </submittedName>
</protein>